<accession>A0A835M7E5</accession>
<dbReference type="Proteomes" id="UP000631114">
    <property type="component" value="Unassembled WGS sequence"/>
</dbReference>
<keyword evidence="3" id="KW-1185">Reference proteome</keyword>
<gene>
    <name evidence="2" type="ORF">IFM89_005731</name>
</gene>
<feature type="compositionally biased region" description="Basic and acidic residues" evidence="1">
    <location>
        <begin position="152"/>
        <end position="166"/>
    </location>
</feature>
<feature type="compositionally biased region" description="Basic and acidic residues" evidence="1">
    <location>
        <begin position="91"/>
        <end position="137"/>
    </location>
</feature>
<protein>
    <submittedName>
        <fullName evidence="2">Uncharacterized protein</fullName>
    </submittedName>
</protein>
<feature type="compositionally biased region" description="Basic and acidic residues" evidence="1">
    <location>
        <begin position="8"/>
        <end position="35"/>
    </location>
</feature>
<feature type="region of interest" description="Disordered" evidence="1">
    <location>
        <begin position="342"/>
        <end position="423"/>
    </location>
</feature>
<feature type="compositionally biased region" description="Acidic residues" evidence="1">
    <location>
        <begin position="73"/>
        <end position="83"/>
    </location>
</feature>
<dbReference type="PANTHER" id="PTHR33828:SF2">
    <property type="entry name" value="NUCLEOLIN"/>
    <property type="match status" value="1"/>
</dbReference>
<evidence type="ECO:0000313" key="3">
    <source>
        <dbReference type="Proteomes" id="UP000631114"/>
    </source>
</evidence>
<sequence length="423" mass="48217">MSCVEKNALNEEKVEGKDGNAEAGDKVNEEETKVEDSEDDDKPIGKRIIKKEHPKMVEAKEVDSERNLKKEEDQVEDSEDDDMPIGRKIVKKEPPKEKVKKVESKNEDSKEDEKPIAKRNVKKDDKGLKGKVKKVESGSDEDDKPIAKRNLKKDDKGKIKKVEPIAKKSTMKDEKEVIQKIKKVVEKKKAVTVEVTTKKRERKVFDLPGQKREPPEERDPLRIFYESLYEQIPDSDMAAFCGNVAYGIQEPWQLPIRSVPSPYFMMIRSEIFLFLIETEHNEDKSTDAAIDEFRMMESGLLPMNVAKKVYDKKQKKNQQKFNSPIKAVTSVKRTTTQSVIVKKTTSSASSDKKKPESKTVSKQSKKQKVEDSQSEDDDAFVPSAKKNSESKTVSKQSKKRKAADSESDDDDDFVPSAKKKMKK</sequence>
<feature type="region of interest" description="Disordered" evidence="1">
    <location>
        <begin position="1"/>
        <end position="166"/>
    </location>
</feature>
<proteinExistence type="predicted"/>
<comment type="caution">
    <text evidence="2">The sequence shown here is derived from an EMBL/GenBank/DDBJ whole genome shotgun (WGS) entry which is preliminary data.</text>
</comment>
<reference evidence="2 3" key="1">
    <citation type="submission" date="2020-10" db="EMBL/GenBank/DDBJ databases">
        <title>The Coptis chinensis genome and diversification of protoberbering-type alkaloids.</title>
        <authorList>
            <person name="Wang B."/>
            <person name="Shu S."/>
            <person name="Song C."/>
            <person name="Liu Y."/>
        </authorList>
    </citation>
    <scope>NUCLEOTIDE SEQUENCE [LARGE SCALE GENOMIC DNA]</scope>
    <source>
        <strain evidence="2">HL-2020</strain>
        <tissue evidence="2">Leaf</tissue>
    </source>
</reference>
<organism evidence="2 3">
    <name type="scientific">Coptis chinensis</name>
    <dbReference type="NCBI Taxonomy" id="261450"/>
    <lineage>
        <taxon>Eukaryota</taxon>
        <taxon>Viridiplantae</taxon>
        <taxon>Streptophyta</taxon>
        <taxon>Embryophyta</taxon>
        <taxon>Tracheophyta</taxon>
        <taxon>Spermatophyta</taxon>
        <taxon>Magnoliopsida</taxon>
        <taxon>Ranunculales</taxon>
        <taxon>Ranunculaceae</taxon>
        <taxon>Coptidoideae</taxon>
        <taxon>Coptis</taxon>
    </lineage>
</organism>
<name>A0A835M7E5_9MAGN</name>
<dbReference type="EMBL" id="JADFTS010000002">
    <property type="protein sequence ID" value="KAF9619177.1"/>
    <property type="molecule type" value="Genomic_DNA"/>
</dbReference>
<feature type="compositionally biased region" description="Basic and acidic residues" evidence="1">
    <location>
        <begin position="54"/>
        <end position="72"/>
    </location>
</feature>
<feature type="compositionally biased region" description="Basic and acidic residues" evidence="1">
    <location>
        <begin position="350"/>
        <end position="359"/>
    </location>
</feature>
<dbReference type="AlphaFoldDB" id="A0A835M7E5"/>
<evidence type="ECO:0000313" key="2">
    <source>
        <dbReference type="EMBL" id="KAF9619177.1"/>
    </source>
</evidence>
<evidence type="ECO:0000256" key="1">
    <source>
        <dbReference type="SAM" id="MobiDB-lite"/>
    </source>
</evidence>
<dbReference type="PANTHER" id="PTHR33828">
    <property type="entry name" value="OS05G0596200 PROTEIN"/>
    <property type="match status" value="1"/>
</dbReference>
<dbReference type="OrthoDB" id="361835at2759"/>